<proteinExistence type="predicted"/>
<dbReference type="EMBL" id="RSCJ01000020">
    <property type="protein sequence ID" value="RUR76504.1"/>
    <property type="molecule type" value="Genomic_DNA"/>
</dbReference>
<reference evidence="1 2" key="1">
    <citation type="journal article" date="2019" name="Genome Biol. Evol.">
        <title>Day and night: Metabolic profiles and evolutionary relationships of six axenic non-marine cyanobacteria.</title>
        <authorList>
            <person name="Will S.E."/>
            <person name="Henke P."/>
            <person name="Boedeker C."/>
            <person name="Huang S."/>
            <person name="Brinkmann H."/>
            <person name="Rohde M."/>
            <person name="Jarek M."/>
            <person name="Friedl T."/>
            <person name="Seufert S."/>
            <person name="Schumacher M."/>
            <person name="Overmann J."/>
            <person name="Neumann-Schaal M."/>
            <person name="Petersen J."/>
        </authorList>
    </citation>
    <scope>NUCLEOTIDE SEQUENCE [LARGE SCALE GENOMIC DNA]</scope>
    <source>
        <strain evidence="1 2">PCC 6912</strain>
    </source>
</reference>
<dbReference type="AlphaFoldDB" id="A0A433N556"/>
<organism evidence="1 2">
    <name type="scientific">Chlorogloeopsis fritschii PCC 6912</name>
    <dbReference type="NCBI Taxonomy" id="211165"/>
    <lineage>
        <taxon>Bacteria</taxon>
        <taxon>Bacillati</taxon>
        <taxon>Cyanobacteriota</taxon>
        <taxon>Cyanophyceae</taxon>
        <taxon>Nostocales</taxon>
        <taxon>Chlorogloeopsidaceae</taxon>
        <taxon>Chlorogloeopsis</taxon>
    </lineage>
</organism>
<accession>A0A433N556</accession>
<sequence length="54" mass="5973">MIALDSKPVKITGNTGKLVRLTPVKSLVDPVLIVDFTPQTHKKTKWKLCLSISL</sequence>
<name>A0A433N556_CHLFR</name>
<dbReference type="STRING" id="211165.GCA_000317285_05581"/>
<keyword evidence="2" id="KW-1185">Reference proteome</keyword>
<evidence type="ECO:0000313" key="2">
    <source>
        <dbReference type="Proteomes" id="UP000268857"/>
    </source>
</evidence>
<protein>
    <submittedName>
        <fullName evidence="1">Uncharacterized protein</fullName>
    </submittedName>
</protein>
<evidence type="ECO:0000313" key="1">
    <source>
        <dbReference type="EMBL" id="RUR76504.1"/>
    </source>
</evidence>
<gene>
    <name evidence="1" type="ORF">PCC6912_42920</name>
</gene>
<dbReference type="Proteomes" id="UP000268857">
    <property type="component" value="Unassembled WGS sequence"/>
</dbReference>
<comment type="caution">
    <text evidence="1">The sequence shown here is derived from an EMBL/GenBank/DDBJ whole genome shotgun (WGS) entry which is preliminary data.</text>
</comment>